<reference evidence="10 11" key="1">
    <citation type="submission" date="2018-07" db="EMBL/GenBank/DDBJ databases">
        <title>A high quality draft genome assembly of the barn swallow (H. rustica rustica).</title>
        <authorList>
            <person name="Formenti G."/>
            <person name="Chiara M."/>
            <person name="Poveda L."/>
            <person name="Francoijs K.-J."/>
            <person name="Bonisoli-Alquati A."/>
            <person name="Canova L."/>
            <person name="Gianfranceschi L."/>
            <person name="Horner D.S."/>
            <person name="Saino N."/>
        </authorList>
    </citation>
    <scope>NUCLEOTIDE SEQUENCE [LARGE SCALE GENOMIC DNA]</scope>
    <source>
        <strain evidence="10">Chelidonia</strain>
        <tissue evidence="10">Blood</tissue>
    </source>
</reference>
<proteinExistence type="inferred from homology"/>
<accession>A0A3M0J130</accession>
<dbReference type="Proteomes" id="UP000269221">
    <property type="component" value="Unassembled WGS sequence"/>
</dbReference>
<dbReference type="PANTHER" id="PTHR22796">
    <property type="entry name" value="URG4-RELATED"/>
    <property type="match status" value="1"/>
</dbReference>
<dbReference type="Pfam" id="PF25974">
    <property type="entry name" value="URGCP_9th"/>
    <property type="match status" value="1"/>
</dbReference>
<evidence type="ECO:0000313" key="11">
    <source>
        <dbReference type="Proteomes" id="UP000269221"/>
    </source>
</evidence>
<comment type="caution">
    <text evidence="10">The sequence shown here is derived from an EMBL/GenBank/DDBJ whole genome shotgun (WGS) entry which is preliminary data.</text>
</comment>
<feature type="region of interest" description="Disordered" evidence="8">
    <location>
        <begin position="943"/>
        <end position="963"/>
    </location>
</feature>
<evidence type="ECO:0000256" key="4">
    <source>
        <dbReference type="ARBA" id="ARBA00022490"/>
    </source>
</evidence>
<dbReference type="PROSITE" id="PS51717">
    <property type="entry name" value="G_VLIG"/>
    <property type="match status" value="1"/>
</dbReference>
<evidence type="ECO:0000256" key="2">
    <source>
        <dbReference type="ARBA" id="ARBA00004496"/>
    </source>
</evidence>
<feature type="region of interest" description="Disordered" evidence="8">
    <location>
        <begin position="113"/>
        <end position="132"/>
    </location>
</feature>
<dbReference type="OrthoDB" id="1597724at2759"/>
<dbReference type="GO" id="GO:0005525">
    <property type="term" value="F:GTP binding"/>
    <property type="evidence" value="ECO:0007669"/>
    <property type="project" value="UniProtKB-KW"/>
</dbReference>
<evidence type="ECO:0000256" key="3">
    <source>
        <dbReference type="ARBA" id="ARBA00006828"/>
    </source>
</evidence>
<gene>
    <name evidence="10" type="ORF">DUI87_28889</name>
</gene>
<evidence type="ECO:0000313" key="10">
    <source>
        <dbReference type="EMBL" id="RMB94654.1"/>
    </source>
</evidence>
<evidence type="ECO:0000256" key="1">
    <source>
        <dbReference type="ARBA" id="ARBA00004123"/>
    </source>
</evidence>
<evidence type="ECO:0000256" key="6">
    <source>
        <dbReference type="ARBA" id="ARBA00023134"/>
    </source>
</evidence>
<keyword evidence="5" id="KW-0547">Nucleotide-binding</keyword>
<evidence type="ECO:0000259" key="9">
    <source>
        <dbReference type="PROSITE" id="PS51717"/>
    </source>
</evidence>
<name>A0A3M0J130_HIRRU</name>
<evidence type="ECO:0000256" key="5">
    <source>
        <dbReference type="ARBA" id="ARBA00022741"/>
    </source>
</evidence>
<dbReference type="EMBL" id="QRBI01000196">
    <property type="protein sequence ID" value="RMB94654.1"/>
    <property type="molecule type" value="Genomic_DNA"/>
</dbReference>
<sequence>MEYVSPEQLAGFSKYKLVSGPGIAQTQGQHLHLALLTFRGFAVSHVSSMASFLLDFRPFLPTHLLVGPTGASAVRDFKLSVSMVAVAQMATNGHLAEETICANEQQIMEDTSLSGLPKSPVTPDGPPGCPRPSCGQGQDGFCPCTGLGPLSVPGNSSWQEAHGFAGGHKRGGFKGTAPGRGIREGGIGCWIFASQNITDPGIRCREALQHLEYKDYLRLECEVQHPWEKKALQKFLKIPDEKTTTKEVQKEHLEKTKQRQEVAKEALNDLTEMLNSGNQSQDAVREKAETLWQAMEIPKEFWPPPKKPLADMLQSMQKQLEQQDLSAVRMENIPDTEVLRRASGGLALQGIYRTSRPEDVLATREQLLRVPEGFQLTGPEQGSLLERKEFSSSAAESTFTKSMEQLGFSMSVSAKAGFWGINLGSGVGHSSSSQSQDTHQSHSEQSYFCTTKYQYIPLASCYFQRHQLRLSDAALQELQDMEQLLCFTQEDKAPLLERCERFFSRFGSHINQGPLHFGGIFWWKASTEGFRAEQREEMKQQTSEALNSFLRMSYGSFLANAVGSLDVSKSSSKASVLGRAGDSSQTAIHLSVVNTGGPPDTASLPQWKMGLMSDNTTWCVIDRGFELVPVWDVILYNHSRDFKSVGQMSRALRDAYKELTNQSIGTIFGENLGSAVQEARDFMGTVKTWEVMVDEGKLRMMMKLKDDLNARTRNPSVWINVCLSDKALQDFLVNTVRSCQESPPENSSSIKQMKEHIHAVTYAPASSASAVHEAKIEATLTSSLAIYSFLQSLQERAQKDMELLVLLIASSTGYQVESSTFQHLLGHPEIQYMAKEMAAAHEEYVNLKEQDADRAEASLLLLGLTVTPKSQELSPEQKRERLVFMEDHMRGLWSPRIKNLLQKHSGGTDWERLERDLRSLISGCLDEKLDEQRMQNILRDLEDTFPRPEPWNQSKSNSDSREFKANEANANQEFLQLLKRLGLQSHYPRKMGMGDFHTICKTSLQDSQPSKDTELPCYFLQKLLTVDYQVRYLTCWDDNNPKPAPLPQTTVKEHQDSDFFEQFFYDLEEAAPEGASSDSHVHPMDLQMAIFHCADDFLRQTLATKLAFCQLALPLLVPNPCTSRIEFPLYALSQIQRSWKEAKSGKEAGTKSYNNKLIFQAQTPIVSFIRIGSSASSSKSQLLNALLSKRKHDTFFHRHCRGSTRERLLMEGVVEIAWYCPRGSPDDTFECCVAFCNLHGDARDHGAQLQFLQEISAVNVVLISDLEHMDNRGKKLLQGLWQSQRPLICLLAEKENVAARQASKNIKIGIKNRNEAQLMDQLTKSIRDLLELGSNPHFSLDACVDKARQHGFIVDADQPACVTAKAKAKELVDLLKKEKLSEIKSQLLPLQEKLWYQWCKKDKELTRLQEKGNKSIEHHRSQIEYEKNAIRRKQIEQAFPLNPLMKSFLGFLQAQPADTKKYFLQWMKVFMDELSCGRLEELRRDYHKLWSEIRTGKKNQEKNSVNAELLNQLDALSDEINDSSIGLEHFLREVGQIYEALQIMETKNYNSVKLPEIAAELMVSGYPMELLDGDASYLPLQWVGAIFDSLIERLGDKRVFVLSVLGIQSTGKSTLLNAMFGLQFNVSAGRCTRGAFMQLIPVGEELQQDLGFDFVLVVDTEGLRAIEMANKQSLNHDNELATFVIGVGNLTVINIFGENPSEMQDVLQTAVQAFLRMKKVNLSPSCIFVHQNVGAISAKEQNMEGQRRLQEKLDEMTVVAAQQEFCDISSFSDVIGFDVKTHIHYFAHLWEGNPPMAPPNPSYSQNVQQLKSKILQAAQKQSQRSILRLSSLKDRIGDLWNALLNENFVFSFKNSLEIAVYRRLESAFSQWTWKLRSHILDVQMRLDNRIRNGDLQNVTREELEGLVQETSDAIEEEVEKYFRKDKDHETLVQWKSSTELKLKELKDTLLHETKKKCENLIELQKEQSKPNARNLEYVDELLRRSRELAVTLKGKSLSERELRDNFTLVWNKWIAEVSSAACPPEQLDIDAEIKDVLLEHFKEPGFHEQIRSFPKGKGFSFDKEKHITKKNYLGFIPDCWSVSNADVINFQYITDKIIAGVRANIDKKEQEKRDYSQNFIHEILNEVQEGVNSVPSNAKYTFNREYSLDLSLHLCKMAAERFKAMHEAFQKANDPVVYLSSKREDFFQCFRISCQGATSITTFAGFLCEKIEPALRREVYERTAKDIAEDMQGKFPDFRGNRANLEVSIMRYLAEQENFESFKQYLKFPKEFFQSYIETRVKSHCLDGSGRLERFLDSSFNLLFEKILSAVSSSTRIVKDRKDREDKVSLWLDEFCRELTEVISLPRSDLRGIEYQEVTDIEFLSSTIAEALGDLRVRLMKEFADADMNSFSRQPHMILAEHFSGCWAQCPFCGAVCTNTMQGHDGDHLVVFHRPQALIGDTWLQFLIVFQYDTRQLNIDICSSAVASDALFRADGGRWIPYKKYRDAGPPHSTWNILPVPSMQVYWKWFVSRFKTQLEDLYNGKFQGKGEIPESWRRITKQQVLSELDRR</sequence>
<dbReference type="InterPro" id="IPR058641">
    <property type="entry name" value="GVIN1_dom"/>
</dbReference>
<comment type="subcellular location">
    <subcellularLocation>
        <location evidence="2">Cytoplasm</location>
    </subcellularLocation>
    <subcellularLocation>
        <location evidence="1">Nucleus</location>
    </subcellularLocation>
</comment>
<evidence type="ECO:0000256" key="8">
    <source>
        <dbReference type="SAM" id="MobiDB-lite"/>
    </source>
</evidence>
<dbReference type="PANTHER" id="PTHR22796:SF6">
    <property type="entry name" value="INTERFERON-INDUCED VERY LARGE GTPASE 1-RELATED"/>
    <property type="match status" value="1"/>
</dbReference>
<keyword evidence="7" id="KW-0539">Nucleus</keyword>
<evidence type="ECO:0000256" key="7">
    <source>
        <dbReference type="ARBA" id="ARBA00023242"/>
    </source>
</evidence>
<dbReference type="STRING" id="333673.A0A3M0J130"/>
<dbReference type="Pfam" id="PF25496">
    <property type="entry name" value="URGCP"/>
    <property type="match status" value="1"/>
</dbReference>
<comment type="similarity">
    <text evidence="3">Belongs to the TRAFAC class dynamin-like GTPase superfamily. Very large inducible GTPase (VLIG) family.</text>
</comment>
<dbReference type="InterPro" id="IPR027417">
    <property type="entry name" value="P-loop_NTPase"/>
</dbReference>
<protein>
    <recommendedName>
        <fullName evidence="9">VLIG-type G domain-containing protein</fullName>
    </recommendedName>
</protein>
<dbReference type="SUPFAM" id="SSF52540">
    <property type="entry name" value="P-loop containing nucleoside triphosphate hydrolases"/>
    <property type="match status" value="1"/>
</dbReference>
<dbReference type="InterPro" id="IPR030383">
    <property type="entry name" value="G_VLIG_dom"/>
</dbReference>
<keyword evidence="4" id="KW-0963">Cytoplasm</keyword>
<dbReference type="InterPro" id="IPR057365">
    <property type="entry name" value="URGCP"/>
</dbReference>
<dbReference type="GO" id="GO:0005634">
    <property type="term" value="C:nucleus"/>
    <property type="evidence" value="ECO:0007669"/>
    <property type="project" value="UniProtKB-SubCell"/>
</dbReference>
<dbReference type="Pfam" id="PF25683">
    <property type="entry name" value="URGCP_GTPase"/>
    <property type="match status" value="1"/>
</dbReference>
<dbReference type="GO" id="GO:0005737">
    <property type="term" value="C:cytoplasm"/>
    <property type="evidence" value="ECO:0007669"/>
    <property type="project" value="UniProtKB-SubCell"/>
</dbReference>
<feature type="domain" description="VLIG-type G" evidence="9">
    <location>
        <begin position="1596"/>
        <end position="1837"/>
    </location>
</feature>
<dbReference type="Gene3D" id="3.40.50.300">
    <property type="entry name" value="P-loop containing nucleotide triphosphate hydrolases"/>
    <property type="match status" value="1"/>
</dbReference>
<organism evidence="10 11">
    <name type="scientific">Hirundo rustica rustica</name>
    <dbReference type="NCBI Taxonomy" id="333673"/>
    <lineage>
        <taxon>Eukaryota</taxon>
        <taxon>Metazoa</taxon>
        <taxon>Chordata</taxon>
        <taxon>Craniata</taxon>
        <taxon>Vertebrata</taxon>
        <taxon>Euteleostomi</taxon>
        <taxon>Archelosauria</taxon>
        <taxon>Archosauria</taxon>
        <taxon>Dinosauria</taxon>
        <taxon>Saurischia</taxon>
        <taxon>Theropoda</taxon>
        <taxon>Coelurosauria</taxon>
        <taxon>Aves</taxon>
        <taxon>Neognathae</taxon>
        <taxon>Neoaves</taxon>
        <taxon>Telluraves</taxon>
        <taxon>Australaves</taxon>
        <taxon>Passeriformes</taxon>
        <taxon>Sylvioidea</taxon>
        <taxon>Hirundinidae</taxon>
        <taxon>Hirundo</taxon>
    </lineage>
</organism>
<keyword evidence="6" id="KW-0342">GTP-binding</keyword>
<keyword evidence="11" id="KW-1185">Reference proteome</keyword>